<dbReference type="GO" id="GO:0000160">
    <property type="term" value="P:phosphorelay signal transduction system"/>
    <property type="evidence" value="ECO:0007669"/>
    <property type="project" value="InterPro"/>
</dbReference>
<reference evidence="5" key="1">
    <citation type="submission" date="2018-06" db="EMBL/GenBank/DDBJ databases">
        <authorList>
            <person name="Zhirakovskaya E."/>
        </authorList>
    </citation>
    <scope>NUCLEOTIDE SEQUENCE</scope>
</reference>
<dbReference type="InterPro" id="IPR001789">
    <property type="entry name" value="Sig_transdc_resp-reg_receiver"/>
</dbReference>
<dbReference type="InterPro" id="IPR039420">
    <property type="entry name" value="WalR-like"/>
</dbReference>
<dbReference type="Pfam" id="PF00196">
    <property type="entry name" value="GerE"/>
    <property type="match status" value="1"/>
</dbReference>
<dbReference type="SMART" id="SM00448">
    <property type="entry name" value="REC"/>
    <property type="match status" value="1"/>
</dbReference>
<dbReference type="InterPro" id="IPR016032">
    <property type="entry name" value="Sig_transdc_resp-reg_C-effctor"/>
</dbReference>
<dbReference type="PROSITE" id="PS50043">
    <property type="entry name" value="HTH_LUXR_2"/>
    <property type="match status" value="1"/>
</dbReference>
<evidence type="ECO:0000313" key="5">
    <source>
        <dbReference type="EMBL" id="VAW30517.1"/>
    </source>
</evidence>
<organism evidence="5">
    <name type="scientific">hydrothermal vent metagenome</name>
    <dbReference type="NCBI Taxonomy" id="652676"/>
    <lineage>
        <taxon>unclassified sequences</taxon>
        <taxon>metagenomes</taxon>
        <taxon>ecological metagenomes</taxon>
    </lineage>
</organism>
<dbReference type="CDD" id="cd17535">
    <property type="entry name" value="REC_NarL-like"/>
    <property type="match status" value="1"/>
</dbReference>
<sequence length="215" mass="23239">MSDSIRILIADDHPLFREGVAQSLANEPDFVVVGQAGSGEEAFTMAGDLLPDVLLLDVAMPGDGGIVTASKVTAAWPIVRIMMLTVSENQDDLMAALKVGARGYVLKGVTARDLTKGVRLVASGDVYISPALAGSILFELTAVKQEEEDPLTTLSERERDILILVSEGLTNREVGERLHLAEKTIKHYMTNVLQKLHVRSRVEAALLAQKHGLSR</sequence>
<name>A0A3B0UYG5_9ZZZZ</name>
<dbReference type="AlphaFoldDB" id="A0A3B0UYG5"/>
<protein>
    <submittedName>
        <fullName evidence="5">Two-component transcriptional response regulator, LuxR family</fullName>
    </submittedName>
</protein>
<dbReference type="PRINTS" id="PR00038">
    <property type="entry name" value="HTHLUXR"/>
</dbReference>
<dbReference type="PANTHER" id="PTHR43214:SF43">
    <property type="entry name" value="TWO-COMPONENT RESPONSE REGULATOR"/>
    <property type="match status" value="1"/>
</dbReference>
<dbReference type="SUPFAM" id="SSF52172">
    <property type="entry name" value="CheY-like"/>
    <property type="match status" value="1"/>
</dbReference>
<dbReference type="InterPro" id="IPR058245">
    <property type="entry name" value="NreC/VraR/RcsB-like_REC"/>
</dbReference>
<dbReference type="SUPFAM" id="SSF46894">
    <property type="entry name" value="C-terminal effector domain of the bipartite response regulators"/>
    <property type="match status" value="1"/>
</dbReference>
<dbReference type="CDD" id="cd06170">
    <property type="entry name" value="LuxR_C_like"/>
    <property type="match status" value="1"/>
</dbReference>
<accession>A0A3B0UYG5</accession>
<keyword evidence="1" id="KW-0597">Phosphoprotein</keyword>
<dbReference type="GO" id="GO:0003677">
    <property type="term" value="F:DNA binding"/>
    <property type="evidence" value="ECO:0007669"/>
    <property type="project" value="UniProtKB-KW"/>
</dbReference>
<feature type="domain" description="Response regulatory" evidence="4">
    <location>
        <begin position="6"/>
        <end position="122"/>
    </location>
</feature>
<evidence type="ECO:0000259" key="4">
    <source>
        <dbReference type="PROSITE" id="PS50110"/>
    </source>
</evidence>
<dbReference type="EMBL" id="UOEU01000059">
    <property type="protein sequence ID" value="VAW30517.1"/>
    <property type="molecule type" value="Genomic_DNA"/>
</dbReference>
<proteinExistence type="predicted"/>
<evidence type="ECO:0000256" key="2">
    <source>
        <dbReference type="ARBA" id="ARBA00023125"/>
    </source>
</evidence>
<dbReference type="Gene3D" id="3.40.50.2300">
    <property type="match status" value="1"/>
</dbReference>
<dbReference type="GO" id="GO:0006355">
    <property type="term" value="P:regulation of DNA-templated transcription"/>
    <property type="evidence" value="ECO:0007669"/>
    <property type="project" value="InterPro"/>
</dbReference>
<keyword evidence="2" id="KW-0238">DNA-binding</keyword>
<dbReference type="PANTHER" id="PTHR43214">
    <property type="entry name" value="TWO-COMPONENT RESPONSE REGULATOR"/>
    <property type="match status" value="1"/>
</dbReference>
<evidence type="ECO:0000259" key="3">
    <source>
        <dbReference type="PROSITE" id="PS50043"/>
    </source>
</evidence>
<dbReference type="PROSITE" id="PS00622">
    <property type="entry name" value="HTH_LUXR_1"/>
    <property type="match status" value="1"/>
</dbReference>
<feature type="domain" description="HTH luxR-type" evidence="3">
    <location>
        <begin position="147"/>
        <end position="212"/>
    </location>
</feature>
<dbReference type="InterPro" id="IPR000792">
    <property type="entry name" value="Tscrpt_reg_LuxR_C"/>
</dbReference>
<dbReference type="SMART" id="SM00421">
    <property type="entry name" value="HTH_LUXR"/>
    <property type="match status" value="1"/>
</dbReference>
<dbReference type="PROSITE" id="PS50110">
    <property type="entry name" value="RESPONSE_REGULATORY"/>
    <property type="match status" value="1"/>
</dbReference>
<dbReference type="InterPro" id="IPR011006">
    <property type="entry name" value="CheY-like_superfamily"/>
</dbReference>
<gene>
    <name evidence="5" type="ORF">MNBD_CHLOROFLEXI01-1022</name>
</gene>
<evidence type="ECO:0000256" key="1">
    <source>
        <dbReference type="ARBA" id="ARBA00022553"/>
    </source>
</evidence>
<dbReference type="Pfam" id="PF00072">
    <property type="entry name" value="Response_reg"/>
    <property type="match status" value="1"/>
</dbReference>